<evidence type="ECO:0000259" key="1">
    <source>
        <dbReference type="Pfam" id="PF01336"/>
    </source>
</evidence>
<evidence type="ECO:0000313" key="3">
    <source>
        <dbReference type="Proteomes" id="UP001057520"/>
    </source>
</evidence>
<accession>A0ABY4ZTR9</accession>
<gene>
    <name evidence="2" type="ORF">MZV50_23085</name>
</gene>
<protein>
    <recommendedName>
        <fullName evidence="1">OB domain-containing protein</fullName>
    </recommendedName>
</protein>
<dbReference type="InterPro" id="IPR004365">
    <property type="entry name" value="NA-bd_OB_tRNA"/>
</dbReference>
<feature type="domain" description="OB" evidence="1">
    <location>
        <begin position="2"/>
        <end position="56"/>
    </location>
</feature>
<keyword evidence="3" id="KW-1185">Reference proteome</keyword>
<dbReference type="Proteomes" id="UP001057520">
    <property type="component" value="Chromosome"/>
</dbReference>
<sequence>MFMTLEDKTGVSNLVIWKTLYEKQRRVALSAYLLGVEGRIQRDGDVVHLVAYKLHDLGAVL</sequence>
<evidence type="ECO:0000313" key="2">
    <source>
        <dbReference type="EMBL" id="USQ95397.1"/>
    </source>
</evidence>
<dbReference type="Pfam" id="PF01336">
    <property type="entry name" value="tRNA_anti-codon"/>
    <property type="match status" value="1"/>
</dbReference>
<name>A0ABY4ZTR9_9CAUL</name>
<organism evidence="2 3">
    <name type="scientific">Caulobacter segnis</name>
    <dbReference type="NCBI Taxonomy" id="88688"/>
    <lineage>
        <taxon>Bacteria</taxon>
        <taxon>Pseudomonadati</taxon>
        <taxon>Pseudomonadota</taxon>
        <taxon>Alphaproteobacteria</taxon>
        <taxon>Caulobacterales</taxon>
        <taxon>Caulobacteraceae</taxon>
        <taxon>Caulobacter</taxon>
    </lineage>
</organism>
<reference evidence="2 3" key="1">
    <citation type="submission" date="2022-04" db="EMBL/GenBank/DDBJ databases">
        <title>Genome sequence of soybean root-associated Caulobacter segnis RL271.</title>
        <authorList>
            <person name="Longley R."/>
            <person name="Bonito G."/>
            <person name="Trigodet F."/>
            <person name="Crosson S."/>
            <person name="Fiebig A."/>
        </authorList>
    </citation>
    <scope>NUCLEOTIDE SEQUENCE [LARGE SCALE GENOMIC DNA]</scope>
    <source>
        <strain evidence="2 3">RL271</strain>
    </source>
</reference>
<proteinExistence type="predicted"/>
<dbReference type="EMBL" id="CP096040">
    <property type="protein sequence ID" value="USQ95397.1"/>
    <property type="molecule type" value="Genomic_DNA"/>
</dbReference>
<dbReference type="CDD" id="cd04485">
    <property type="entry name" value="DnaE_OBF"/>
    <property type="match status" value="1"/>
</dbReference>